<dbReference type="AlphaFoldDB" id="A0A2U1TG56"/>
<dbReference type="EMBL" id="QEFB01000001">
    <property type="protein sequence ID" value="PWC07800.1"/>
    <property type="molecule type" value="Genomic_DNA"/>
</dbReference>
<evidence type="ECO:0000313" key="3">
    <source>
        <dbReference type="Proteomes" id="UP000244962"/>
    </source>
</evidence>
<keyword evidence="1" id="KW-0812">Transmembrane</keyword>
<proteinExistence type="predicted"/>
<name>A0A2U1TG56_9MICO</name>
<feature type="transmembrane region" description="Helical" evidence="1">
    <location>
        <begin position="20"/>
        <end position="37"/>
    </location>
</feature>
<sequence length="74" mass="7992">MQLVSLSRGEHHRTLVQAQLVSLGFILAGIVLGWSTLDFSRPAAWLLIPGLCGSLLVYAGVYRLCETRVRPAGG</sequence>
<evidence type="ECO:0000256" key="1">
    <source>
        <dbReference type="SAM" id="Phobius"/>
    </source>
</evidence>
<keyword evidence="1" id="KW-1133">Transmembrane helix</keyword>
<protein>
    <submittedName>
        <fullName evidence="2">Uncharacterized protein</fullName>
    </submittedName>
</protein>
<accession>A0A2U1TG56</accession>
<reference evidence="3" key="1">
    <citation type="submission" date="2018-04" db="EMBL/GenBank/DDBJ databases">
        <authorList>
            <person name="Liu S."/>
            <person name="Wang Z."/>
            <person name="Li J."/>
        </authorList>
    </citation>
    <scope>NUCLEOTIDE SEQUENCE [LARGE SCALE GENOMIC DNA]</scope>
    <source>
        <strain evidence="3">622</strain>
    </source>
</reference>
<evidence type="ECO:0000313" key="2">
    <source>
        <dbReference type="EMBL" id="PWC07800.1"/>
    </source>
</evidence>
<comment type="caution">
    <text evidence="2">The sequence shown here is derived from an EMBL/GenBank/DDBJ whole genome shotgun (WGS) entry which is preliminary data.</text>
</comment>
<keyword evidence="3" id="KW-1185">Reference proteome</keyword>
<dbReference type="Proteomes" id="UP000244962">
    <property type="component" value="Unassembled WGS sequence"/>
</dbReference>
<gene>
    <name evidence="2" type="ORF">DF223_00045</name>
</gene>
<keyword evidence="1" id="KW-0472">Membrane</keyword>
<feature type="transmembrane region" description="Helical" evidence="1">
    <location>
        <begin position="43"/>
        <end position="61"/>
    </location>
</feature>
<organism evidence="2 3">
    <name type="scientific">Mycetocola zhujimingii</name>
    <dbReference type="NCBI Taxonomy" id="2079792"/>
    <lineage>
        <taxon>Bacteria</taxon>
        <taxon>Bacillati</taxon>
        <taxon>Actinomycetota</taxon>
        <taxon>Actinomycetes</taxon>
        <taxon>Micrococcales</taxon>
        <taxon>Microbacteriaceae</taxon>
        <taxon>Mycetocola</taxon>
    </lineage>
</organism>
<dbReference type="RefSeq" id="WP_108961792.1">
    <property type="nucleotide sequence ID" value="NZ_QEFB01000001.1"/>
</dbReference>